<organism evidence="10">
    <name type="scientific">Chromera velia CCMP2878</name>
    <dbReference type="NCBI Taxonomy" id="1169474"/>
    <lineage>
        <taxon>Eukaryota</taxon>
        <taxon>Sar</taxon>
        <taxon>Alveolata</taxon>
        <taxon>Colpodellida</taxon>
        <taxon>Chromeraceae</taxon>
        <taxon>Chromera</taxon>
    </lineage>
</organism>
<keyword evidence="7 8" id="KW-0067">ATP-binding</keyword>
<dbReference type="InterPro" id="IPR027417">
    <property type="entry name" value="P-loop_NTPase"/>
</dbReference>
<comment type="subcellular location">
    <subcellularLocation>
        <location evidence="8">Cytoplasm</location>
    </subcellularLocation>
    <subcellularLocation>
        <location evidence="8">Endoplasmic reticulum</location>
    </subcellularLocation>
</comment>
<protein>
    <recommendedName>
        <fullName evidence="8">ATPase ASNA1 homolog</fullName>
        <ecNumber evidence="8">3.6.-.-</ecNumber>
    </recommendedName>
    <alternativeName>
        <fullName evidence="8">Arsenical pump-driving ATPase homolog</fullName>
    </alternativeName>
    <alternativeName>
        <fullName evidence="8">Arsenite-stimulated ATPase</fullName>
    </alternativeName>
</protein>
<dbReference type="GO" id="GO:0016887">
    <property type="term" value="F:ATP hydrolysis activity"/>
    <property type="evidence" value="ECO:0007669"/>
    <property type="project" value="InterPro"/>
</dbReference>
<dbReference type="EC" id="3.6.-.-" evidence="8"/>
<evidence type="ECO:0000256" key="2">
    <source>
        <dbReference type="ARBA" id="ARBA00022448"/>
    </source>
</evidence>
<evidence type="ECO:0000256" key="1">
    <source>
        <dbReference type="ARBA" id="ARBA00011040"/>
    </source>
</evidence>
<accession>A0A0G4GJH0</accession>
<keyword evidence="6 8" id="KW-0256">Endoplasmic reticulum</keyword>
<keyword evidence="5 8" id="KW-0378">Hydrolase</keyword>
<feature type="binding site" evidence="8">
    <location>
        <position position="227"/>
    </location>
    <ligand>
        <name>ATP</name>
        <dbReference type="ChEBI" id="CHEBI:30616"/>
    </ligand>
</feature>
<dbReference type="SUPFAM" id="SSF52540">
    <property type="entry name" value="P-loop containing nucleoside triphosphate hydrolases"/>
    <property type="match status" value="1"/>
</dbReference>
<evidence type="ECO:0000256" key="6">
    <source>
        <dbReference type="ARBA" id="ARBA00022824"/>
    </source>
</evidence>
<feature type="domain" description="ArsA/GET3 Anion-transporting ATPase-like" evidence="9">
    <location>
        <begin position="21"/>
        <end position="262"/>
    </location>
</feature>
<evidence type="ECO:0000256" key="7">
    <source>
        <dbReference type="ARBA" id="ARBA00022840"/>
    </source>
</evidence>
<keyword evidence="2 8" id="KW-0813">Transport</keyword>
<dbReference type="GO" id="GO:0043529">
    <property type="term" value="C:GET complex"/>
    <property type="evidence" value="ECO:0007669"/>
    <property type="project" value="TreeGrafter"/>
</dbReference>
<evidence type="ECO:0000313" key="10">
    <source>
        <dbReference type="EMBL" id="CEM29967.1"/>
    </source>
</evidence>
<gene>
    <name evidence="10" type="ORF">Cvel_4785</name>
</gene>
<name>A0A0G4GJH0_9ALVE</name>
<dbReference type="PANTHER" id="PTHR10803">
    <property type="entry name" value="ARSENICAL PUMP-DRIVING ATPASE ARSENITE-TRANSLOCATING ATPASE"/>
    <property type="match status" value="1"/>
</dbReference>
<dbReference type="PANTHER" id="PTHR10803:SF3">
    <property type="entry name" value="ATPASE GET3"/>
    <property type="match status" value="1"/>
</dbReference>
<dbReference type="InterPro" id="IPR025723">
    <property type="entry name" value="ArsA/GET3_ATPase-like"/>
</dbReference>
<dbReference type="PhylomeDB" id="A0A0G4GJH0"/>
<dbReference type="AlphaFoldDB" id="A0A0G4GJH0"/>
<dbReference type="HAMAP" id="MF_03112">
    <property type="entry name" value="Asna1_Get3"/>
    <property type="match status" value="1"/>
</dbReference>
<dbReference type="VEuPathDB" id="CryptoDB:Cvel_4785"/>
<feature type="binding site" evidence="8">
    <location>
        <position position="254"/>
    </location>
    <ligand>
        <name>ATP</name>
        <dbReference type="ChEBI" id="CHEBI:30616"/>
    </ligand>
</feature>
<comment type="caution">
    <text evidence="8">Lacks conserved residue(s) required for the propagation of feature annotation.</text>
</comment>
<evidence type="ECO:0000259" key="9">
    <source>
        <dbReference type="Pfam" id="PF02374"/>
    </source>
</evidence>
<sequence>MEDEEDLEFSLGELFSSPSLKWVFVGGKGGVGKTTTSCSIAVEFARRKEKVLILSTDPAHNLSDAFEQKFTNEPTKVHGFENLFAMEVEASFQESTGYRLEGRDGISKVLPELVSAIPGIDEAMSFAELMQSVQTMDYSIIIFDTAPTGHTLRLLSFPTLLEKAFSKLQDLRDKLSGAVQMANAMGASLDADDLSTKLDGLRAVTTTVRTAFQDPTRTTFVCVCIPEFLSVYETERLIQDLAKNSIDCSNIVVNQVIFPVEDGCAEATDDLCKVPEGLSEEQAKQFRALATRAKAFEAAHLCRRKMQSKYLVQVRDLYAMDFHVVSVPLQPEEVRGVAKLRRFAQLLQEPRDLPILE</sequence>
<reference evidence="10" key="1">
    <citation type="submission" date="2014-11" db="EMBL/GenBank/DDBJ databases">
        <authorList>
            <person name="Otto D Thomas"/>
            <person name="Naeem Raeece"/>
        </authorList>
    </citation>
    <scope>NUCLEOTIDE SEQUENCE</scope>
</reference>
<feature type="active site" evidence="8">
    <location>
        <position position="57"/>
    </location>
</feature>
<comment type="similarity">
    <text evidence="1 8">Belongs to the arsA ATPase family.</text>
</comment>
<proteinExistence type="inferred from homology"/>
<keyword evidence="3 8" id="KW-0963">Cytoplasm</keyword>
<dbReference type="GO" id="GO:0005524">
    <property type="term" value="F:ATP binding"/>
    <property type="evidence" value="ECO:0007669"/>
    <property type="project" value="UniProtKB-UniRule"/>
</dbReference>
<comment type="subunit">
    <text evidence="8">Homodimer.</text>
</comment>
<feature type="domain" description="ArsA/GET3 Anion-transporting ATPase-like" evidence="9">
    <location>
        <begin position="303"/>
        <end position="348"/>
    </location>
</feature>
<dbReference type="InterPro" id="IPR016300">
    <property type="entry name" value="ATPase_ArsA/GET3"/>
</dbReference>
<comment type="function">
    <text evidence="8">ATPase required for the post-translational delivery of tail-anchored (TA) proteins to the endoplasmic reticulum. Recognizes and selectively binds the transmembrane domain of TA proteins in the cytosol. This complex then targets to the endoplasmic reticulum by membrane-bound receptors, where the tail-anchored protein is released for insertion. This process is regulated by ATP binding and hydrolysis. ATP binding drives the homodimer towards the closed dimer state, facilitating recognition of newly synthesized TA membrane proteins. ATP hydrolysis is required for insertion. Subsequently, the homodimer reverts towards the open dimer state, lowering its affinity for the membrane-bound receptor, and returning it to the cytosol to initiate a new round of targeting.</text>
</comment>
<dbReference type="InterPro" id="IPR027542">
    <property type="entry name" value="ATPase_ArsA/GET3_euk"/>
</dbReference>
<evidence type="ECO:0000256" key="3">
    <source>
        <dbReference type="ARBA" id="ARBA00022490"/>
    </source>
</evidence>
<dbReference type="Pfam" id="PF02374">
    <property type="entry name" value="ArsA_ATPase"/>
    <property type="match status" value="2"/>
</dbReference>
<evidence type="ECO:0000256" key="4">
    <source>
        <dbReference type="ARBA" id="ARBA00022741"/>
    </source>
</evidence>
<dbReference type="NCBIfam" id="TIGR00345">
    <property type="entry name" value="GET3_arsA_TRC40"/>
    <property type="match status" value="1"/>
</dbReference>
<dbReference type="Gene3D" id="3.40.50.300">
    <property type="entry name" value="P-loop containing nucleotide triphosphate hydrolases"/>
    <property type="match status" value="1"/>
</dbReference>
<dbReference type="EMBL" id="CDMZ01001270">
    <property type="protein sequence ID" value="CEM29967.1"/>
    <property type="molecule type" value="Genomic_DNA"/>
</dbReference>
<evidence type="ECO:0000256" key="5">
    <source>
        <dbReference type="ARBA" id="ARBA00022801"/>
    </source>
</evidence>
<feature type="binding site" evidence="8">
    <location>
        <begin position="28"/>
        <end position="35"/>
    </location>
    <ligand>
        <name>ATP</name>
        <dbReference type="ChEBI" id="CHEBI:30616"/>
    </ligand>
</feature>
<dbReference type="GO" id="GO:0071816">
    <property type="term" value="P:tail-anchored membrane protein insertion into ER membrane"/>
    <property type="evidence" value="ECO:0007669"/>
    <property type="project" value="TreeGrafter"/>
</dbReference>
<keyword evidence="4 8" id="KW-0547">Nucleotide-binding</keyword>
<dbReference type="CDD" id="cd02035">
    <property type="entry name" value="ArsA"/>
    <property type="match status" value="1"/>
</dbReference>
<dbReference type="FunFam" id="3.40.50.300:FF:001459">
    <property type="entry name" value="ATPase ASNA1 homolog"/>
    <property type="match status" value="1"/>
</dbReference>
<evidence type="ECO:0000256" key="8">
    <source>
        <dbReference type="HAMAP-Rule" id="MF_03112"/>
    </source>
</evidence>